<dbReference type="EMBL" id="AFHQ01000021">
    <property type="protein sequence ID" value="EGK61306.1"/>
    <property type="molecule type" value="Genomic_DNA"/>
</dbReference>
<feature type="compositionally biased region" description="Basic residues" evidence="1">
    <location>
        <begin position="33"/>
        <end position="42"/>
    </location>
</feature>
<evidence type="ECO:0000256" key="1">
    <source>
        <dbReference type="SAM" id="MobiDB-lite"/>
    </source>
</evidence>
<gene>
    <name evidence="2" type="ORF">HMPREF9081_0576</name>
</gene>
<dbReference type="Proteomes" id="UP000004067">
    <property type="component" value="Unassembled WGS sequence"/>
</dbReference>
<evidence type="ECO:0000313" key="3">
    <source>
        <dbReference type="Proteomes" id="UP000004067"/>
    </source>
</evidence>
<dbReference type="AlphaFoldDB" id="F5RJZ1"/>
<dbReference type="STRING" id="888060.HMPREF9081_0576"/>
<organism evidence="2 3">
    <name type="scientific">Centipeda periodontii DSM 2778</name>
    <dbReference type="NCBI Taxonomy" id="888060"/>
    <lineage>
        <taxon>Bacteria</taxon>
        <taxon>Bacillati</taxon>
        <taxon>Bacillota</taxon>
        <taxon>Negativicutes</taxon>
        <taxon>Selenomonadales</taxon>
        <taxon>Selenomonadaceae</taxon>
        <taxon>Centipeda</taxon>
    </lineage>
</organism>
<accession>F5RJZ1</accession>
<feature type="region of interest" description="Disordered" evidence="1">
    <location>
        <begin position="20"/>
        <end position="42"/>
    </location>
</feature>
<comment type="caution">
    <text evidence="2">The sequence shown here is derived from an EMBL/GenBank/DDBJ whole genome shotgun (WGS) entry which is preliminary data.</text>
</comment>
<sequence>MMLFRLAQIFRPVKEMNRKHSGGYAEDLSTQRERKRCAKMDG</sequence>
<reference evidence="2 3" key="1">
    <citation type="submission" date="2011-04" db="EMBL/GenBank/DDBJ databases">
        <authorList>
            <person name="Muzny D."/>
            <person name="Qin X."/>
            <person name="Deng J."/>
            <person name="Jiang H."/>
            <person name="Liu Y."/>
            <person name="Qu J."/>
            <person name="Song X.-Z."/>
            <person name="Zhang L."/>
            <person name="Thornton R."/>
            <person name="Coyle M."/>
            <person name="Francisco L."/>
            <person name="Jackson L."/>
            <person name="Javaid M."/>
            <person name="Korchina V."/>
            <person name="Kovar C."/>
            <person name="Mata R."/>
            <person name="Mathew T."/>
            <person name="Ngo R."/>
            <person name="Nguyen L."/>
            <person name="Nguyen N."/>
            <person name="Okwuonu G."/>
            <person name="Ongeri F."/>
            <person name="Pham C."/>
            <person name="Simmons D."/>
            <person name="Wilczek-Boney K."/>
            <person name="Hale W."/>
            <person name="Jakkamsetti A."/>
            <person name="Pham P."/>
            <person name="Ruth R."/>
            <person name="San Lucas F."/>
            <person name="Warren J."/>
            <person name="Zhang J."/>
            <person name="Zhao Z."/>
            <person name="Zhou C."/>
            <person name="Zhu D."/>
            <person name="Lee S."/>
            <person name="Bess C."/>
            <person name="Blankenburg K."/>
            <person name="Forbes L."/>
            <person name="Fu Q."/>
            <person name="Gubbala S."/>
            <person name="Hirani K."/>
            <person name="Jayaseelan J.C."/>
            <person name="Lara F."/>
            <person name="Munidasa M."/>
            <person name="Palculict T."/>
            <person name="Patil S."/>
            <person name="Pu L.-L."/>
            <person name="Saada N."/>
            <person name="Tang L."/>
            <person name="Weissenberger G."/>
            <person name="Zhu Y."/>
            <person name="Hemphill L."/>
            <person name="Shang Y."/>
            <person name="Youmans B."/>
            <person name="Ayvaz T."/>
            <person name="Ross M."/>
            <person name="Santibanez J."/>
            <person name="Aqrawi P."/>
            <person name="Gross S."/>
            <person name="Joshi V."/>
            <person name="Fowler G."/>
            <person name="Nazareth L."/>
            <person name="Reid J."/>
            <person name="Worley K."/>
            <person name="Petrosino J."/>
            <person name="Highlander S."/>
            <person name="Gibbs R."/>
        </authorList>
    </citation>
    <scope>NUCLEOTIDE SEQUENCE [LARGE SCALE GENOMIC DNA]</scope>
    <source>
        <strain evidence="2 3">DSM 2778</strain>
    </source>
</reference>
<protein>
    <submittedName>
        <fullName evidence="2">Uncharacterized protein</fullName>
    </submittedName>
</protein>
<evidence type="ECO:0000313" key="2">
    <source>
        <dbReference type="EMBL" id="EGK61306.1"/>
    </source>
</evidence>
<proteinExistence type="predicted"/>
<name>F5RJZ1_9FIRM</name>
<dbReference type="HOGENOM" id="CLU_214258_0_0_9"/>
<keyword evidence="3" id="KW-1185">Reference proteome</keyword>